<dbReference type="PANTHER" id="PTHR43215">
    <property type="entry name" value="RADIAL SPOKE HEAD 1 HOMOLOG"/>
    <property type="match status" value="1"/>
</dbReference>
<evidence type="ECO:0000256" key="1">
    <source>
        <dbReference type="ARBA" id="ARBA00022737"/>
    </source>
</evidence>
<dbReference type="Pfam" id="PF02493">
    <property type="entry name" value="MORN"/>
    <property type="match status" value="7"/>
</dbReference>
<dbReference type="AlphaFoldDB" id="A0A7S4M0V1"/>
<feature type="region of interest" description="Disordered" evidence="2">
    <location>
        <begin position="150"/>
        <end position="172"/>
    </location>
</feature>
<dbReference type="Gene3D" id="2.20.110.10">
    <property type="entry name" value="Histone H3 K4-specific methyltransferase SET7/9 N-terminal domain"/>
    <property type="match status" value="3"/>
</dbReference>
<reference evidence="3" key="1">
    <citation type="submission" date="2021-01" db="EMBL/GenBank/DDBJ databases">
        <authorList>
            <person name="Corre E."/>
            <person name="Pelletier E."/>
            <person name="Niang G."/>
            <person name="Scheremetjew M."/>
            <person name="Finn R."/>
            <person name="Kale V."/>
            <person name="Holt S."/>
            <person name="Cochrane G."/>
            <person name="Meng A."/>
            <person name="Brown T."/>
            <person name="Cohen L."/>
        </authorList>
    </citation>
    <scope>NUCLEOTIDE SEQUENCE</scope>
    <source>
        <strain evidence="3">CCMP 2712</strain>
    </source>
</reference>
<organism evidence="3">
    <name type="scientific">Guillardia theta</name>
    <name type="common">Cryptophyte</name>
    <name type="synonym">Cryptomonas phi</name>
    <dbReference type="NCBI Taxonomy" id="55529"/>
    <lineage>
        <taxon>Eukaryota</taxon>
        <taxon>Cryptophyceae</taxon>
        <taxon>Pyrenomonadales</taxon>
        <taxon>Geminigeraceae</taxon>
        <taxon>Guillardia</taxon>
    </lineage>
</organism>
<protein>
    <submittedName>
        <fullName evidence="3">Uncharacterized protein</fullName>
    </submittedName>
</protein>
<evidence type="ECO:0000256" key="2">
    <source>
        <dbReference type="SAM" id="MobiDB-lite"/>
    </source>
</evidence>
<name>A0A7S4M0V1_GUITH</name>
<dbReference type="SMART" id="SM00698">
    <property type="entry name" value="MORN"/>
    <property type="match status" value="6"/>
</dbReference>
<sequence>MPMPAESQINGNGMTAGNFFSNAFSATEGLPESFDQYRPPASFAQEDGFQLPPSFADAANFPKVQTKPAEIPRQTKLTGMPMKEPKVERTAYEPAPLPKSVINQARPKDEVFQKLMASMGGNDEIAPFQTPVIKERPIGVEPHMAAPMRQEDRGEVDEGEYEGEKEGGMRHGKGKCRYANGNQYIGEWVNNKRNNRGTMYFASSAVYDGEWLEGERSGHGVMKYSDGSTYEGQWLRDLKHGYGCYRFASKASYTGQWFEGRMHGQGTYEFADGQKFHGEFNRNLKSGYGTHVYRNGDQWGGIWIDDEPSGSGLYIFASNEFKVESPFVKAGEPPPHVGRQNQVAKVLRREDKLRMLQESESADEQAREFASKAAQVAAEARVKMYKVLDDTAQLLGLMAPNT</sequence>
<keyword evidence="1" id="KW-0677">Repeat</keyword>
<dbReference type="SUPFAM" id="SSF82185">
    <property type="entry name" value="Histone H3 K4-specific methyltransferase SET7/9 N-terminal domain"/>
    <property type="match status" value="2"/>
</dbReference>
<gene>
    <name evidence="3" type="ORF">GTHE00462_LOCUS3369</name>
</gene>
<dbReference type="InterPro" id="IPR003409">
    <property type="entry name" value="MORN"/>
</dbReference>
<evidence type="ECO:0000313" key="3">
    <source>
        <dbReference type="EMBL" id="CAE2194058.1"/>
    </source>
</evidence>
<dbReference type="GO" id="GO:0005829">
    <property type="term" value="C:cytosol"/>
    <property type="evidence" value="ECO:0007669"/>
    <property type="project" value="TreeGrafter"/>
</dbReference>
<accession>A0A7S4M0V1</accession>
<dbReference type="PANTHER" id="PTHR43215:SF14">
    <property type="entry name" value="RADIAL SPOKE HEAD 1 HOMOLOG"/>
    <property type="match status" value="1"/>
</dbReference>
<proteinExistence type="predicted"/>
<dbReference type="EMBL" id="HBKN01004021">
    <property type="protein sequence ID" value="CAE2194058.1"/>
    <property type="molecule type" value="Transcribed_RNA"/>
</dbReference>
<dbReference type="FunFam" id="2.20.110.10:FF:000002">
    <property type="entry name" value="Phosphatidylinositol 4-phosphate 5-kinase 8"/>
    <property type="match status" value="1"/>
</dbReference>